<reference evidence="4" key="1">
    <citation type="submission" date="2022-07" db="EMBL/GenBank/DDBJ databases">
        <title>Phylogenomic reconstructions and comparative analyses of Kickxellomycotina fungi.</title>
        <authorList>
            <person name="Reynolds N.K."/>
            <person name="Stajich J.E."/>
            <person name="Barry K."/>
            <person name="Grigoriev I.V."/>
            <person name="Crous P."/>
            <person name="Smith M.E."/>
        </authorList>
    </citation>
    <scope>NUCLEOTIDE SEQUENCE</scope>
    <source>
        <strain evidence="4">RSA 861</strain>
    </source>
</reference>
<dbReference type="SUPFAM" id="SSF50104">
    <property type="entry name" value="Translation proteins SH3-like domain"/>
    <property type="match status" value="1"/>
</dbReference>
<evidence type="ECO:0000313" key="6">
    <source>
        <dbReference type="Proteomes" id="UP001150569"/>
    </source>
</evidence>
<accession>A0A9W8DKR9</accession>
<evidence type="ECO:0000256" key="1">
    <source>
        <dbReference type="ARBA" id="ARBA00005781"/>
    </source>
</evidence>
<evidence type="ECO:0000313" key="5">
    <source>
        <dbReference type="EMBL" id="KAJ1923440.1"/>
    </source>
</evidence>
<protein>
    <submittedName>
        <fullName evidence="4">Uncharacterized protein</fullName>
    </submittedName>
</protein>
<dbReference type="GO" id="GO:0003735">
    <property type="term" value="F:structural constituent of ribosome"/>
    <property type="evidence" value="ECO:0007669"/>
    <property type="project" value="InterPro"/>
</dbReference>
<keyword evidence="6" id="KW-1185">Reference proteome</keyword>
<dbReference type="PANTHER" id="PTHR15680">
    <property type="entry name" value="RIBOSOMAL PROTEIN L19"/>
    <property type="match status" value="1"/>
</dbReference>
<organism evidence="4 6">
    <name type="scientific">Tieghemiomyces parasiticus</name>
    <dbReference type="NCBI Taxonomy" id="78921"/>
    <lineage>
        <taxon>Eukaryota</taxon>
        <taxon>Fungi</taxon>
        <taxon>Fungi incertae sedis</taxon>
        <taxon>Zoopagomycota</taxon>
        <taxon>Kickxellomycotina</taxon>
        <taxon>Dimargaritomycetes</taxon>
        <taxon>Dimargaritales</taxon>
        <taxon>Dimargaritaceae</taxon>
        <taxon>Tieghemiomyces</taxon>
    </lineage>
</organism>
<evidence type="ECO:0000256" key="3">
    <source>
        <dbReference type="ARBA" id="ARBA00023274"/>
    </source>
</evidence>
<keyword evidence="2" id="KW-0689">Ribosomal protein</keyword>
<dbReference type="EMBL" id="JANBPT010000334">
    <property type="protein sequence ID" value="KAJ1923440.1"/>
    <property type="molecule type" value="Genomic_DNA"/>
</dbReference>
<name>A0A9W8DKR9_9FUNG</name>
<comment type="caution">
    <text evidence="4">The sequence shown here is derived from an EMBL/GenBank/DDBJ whole genome shotgun (WGS) entry which is preliminary data.</text>
</comment>
<dbReference type="GO" id="GO:0005762">
    <property type="term" value="C:mitochondrial large ribosomal subunit"/>
    <property type="evidence" value="ECO:0007669"/>
    <property type="project" value="TreeGrafter"/>
</dbReference>
<dbReference type="Pfam" id="PF01245">
    <property type="entry name" value="Ribosomal_L19"/>
    <property type="match status" value="1"/>
</dbReference>
<evidence type="ECO:0000256" key="2">
    <source>
        <dbReference type="ARBA" id="ARBA00022980"/>
    </source>
</evidence>
<dbReference type="Proteomes" id="UP001150569">
    <property type="component" value="Unassembled WGS sequence"/>
</dbReference>
<dbReference type="GO" id="GO:0006412">
    <property type="term" value="P:translation"/>
    <property type="evidence" value="ECO:0007669"/>
    <property type="project" value="InterPro"/>
</dbReference>
<dbReference type="AlphaFoldDB" id="A0A9W8DKR9"/>
<dbReference type="InterPro" id="IPR008991">
    <property type="entry name" value="Translation_prot_SH3-like_sf"/>
</dbReference>
<comment type="similarity">
    <text evidence="1">Belongs to the bacterial ribosomal protein bL19 family.</text>
</comment>
<keyword evidence="3" id="KW-0687">Ribonucleoprotein</keyword>
<dbReference type="PANTHER" id="PTHR15680:SF9">
    <property type="entry name" value="LARGE RIBOSOMAL SUBUNIT PROTEIN BL19M"/>
    <property type="match status" value="1"/>
</dbReference>
<dbReference type="OrthoDB" id="432645at2759"/>
<dbReference type="EMBL" id="JANBPT010000703">
    <property type="protein sequence ID" value="KAJ1914137.1"/>
    <property type="molecule type" value="Genomic_DNA"/>
</dbReference>
<dbReference type="InterPro" id="IPR038657">
    <property type="entry name" value="Ribosomal_bL19_sf"/>
</dbReference>
<evidence type="ECO:0000313" key="4">
    <source>
        <dbReference type="EMBL" id="KAJ1914137.1"/>
    </source>
</evidence>
<dbReference type="InterPro" id="IPR001857">
    <property type="entry name" value="Ribosomal_bL19"/>
</dbReference>
<proteinExistence type="inferred from homology"/>
<sequence>MSITASLRSLTLLTRSAGLTRTIQRGLNTSAKAQAEEAATATATKTQETIPKTSLALSTRPVDANPRRYTNLMDQIKREGIQRTNLAEGSFDRGELFLRRPIDRQRTMQAGDIVMVETLNSKTSNTTTKFVGFCLGVYRRGIDTSFTLRNIVMKLGVEIDFKAYSPMVKNIKILEKGKNYHRAKLYYIRKQPEKAFMFNNRKEFRMS</sequence>
<dbReference type="Gene3D" id="2.30.30.790">
    <property type="match status" value="1"/>
</dbReference>
<gene>
    <name evidence="5" type="ORF">IWQ60_005883</name>
    <name evidence="4" type="ORF">IWQ60_008932</name>
</gene>